<dbReference type="HAMAP" id="MF_01962">
    <property type="entry name" value="Adenine_deaminase"/>
    <property type="match status" value="1"/>
</dbReference>
<feature type="binding site" evidence="5">
    <location>
        <position position="198"/>
    </location>
    <ligand>
        <name>Zn(2+)</name>
        <dbReference type="ChEBI" id="CHEBI:29105"/>
        <note>catalytic</note>
    </ligand>
</feature>
<dbReference type="AlphaFoldDB" id="A0A3G8M0D4"/>
<evidence type="ECO:0000256" key="3">
    <source>
        <dbReference type="ARBA" id="ARBA00022833"/>
    </source>
</evidence>
<dbReference type="InterPro" id="IPR006330">
    <property type="entry name" value="Ado/ade_deaminase"/>
</dbReference>
<evidence type="ECO:0000313" key="7">
    <source>
        <dbReference type="EMBL" id="AZG75399.1"/>
    </source>
</evidence>
<feature type="binding site" evidence="5">
    <location>
        <position position="279"/>
    </location>
    <ligand>
        <name>Zn(2+)</name>
        <dbReference type="ChEBI" id="CHEBI:29105"/>
        <note>catalytic</note>
    </ligand>
</feature>
<dbReference type="Gene3D" id="3.20.20.140">
    <property type="entry name" value="Metal-dependent hydrolases"/>
    <property type="match status" value="1"/>
</dbReference>
<dbReference type="KEGG" id="mros:EHO51_00795"/>
<dbReference type="GO" id="GO:0006146">
    <property type="term" value="P:adenine catabolic process"/>
    <property type="evidence" value="ECO:0007669"/>
    <property type="project" value="UniProtKB-UniRule"/>
</dbReference>
<keyword evidence="1 5" id="KW-0479">Metal-binding</keyword>
<evidence type="ECO:0000256" key="4">
    <source>
        <dbReference type="ARBA" id="ARBA00023080"/>
    </source>
</evidence>
<name>A0A3G8M0D4_9HYPH</name>
<keyword evidence="3 5" id="KW-0862">Zinc</keyword>
<comment type="cofactor">
    <cofactor evidence="5">
        <name>Zn(2+)</name>
        <dbReference type="ChEBI" id="CHEBI:29105"/>
    </cofactor>
    <text evidence="5">Binds 1 zinc ion per subunit.</text>
</comment>
<dbReference type="GO" id="GO:0005829">
    <property type="term" value="C:cytosol"/>
    <property type="evidence" value="ECO:0007669"/>
    <property type="project" value="TreeGrafter"/>
</dbReference>
<protein>
    <recommendedName>
        <fullName evidence="5">Adenine deaminase</fullName>
        <shortName evidence="5">ADE</shortName>
        <ecNumber evidence="5">3.5.4.2</ecNumber>
    </recommendedName>
    <alternativeName>
        <fullName evidence="5">Adenine aminohydrolase</fullName>
        <shortName evidence="5">AAH</shortName>
    </alternativeName>
</protein>
<dbReference type="Proteomes" id="UP000273982">
    <property type="component" value="Chromosome"/>
</dbReference>
<sequence>MSSAAQDFIAGLPKAELHLHIEGTLEPETAFALAERNGVKLPYASVEAMRRLYDFQNLEDFLDLYYQATQALLTERDFYDLARAYLARARDENVRHVEIFFDPQAHMRRSVPFGPVVEGLSAALNDAAREGGPTSRLLMCFLRDLDEADAMATLEAARPWLDRITGVGLDSAEAGNPPGKFTEVYERARSLGLRAVAHAGEEGPAAYVAEALDRLKVERIDHGVHAIDDAALVQRLARERVPLTVCPLSNIRLCVYPDMRAHPIQRLFEAGVVVTVNSDDPAYFGGYVNENYRAIQQAFTLGTAELTQLAKNSFSASFLSDDEKQERIAEVDAYAQAHGA</sequence>
<comment type="catalytic activity">
    <reaction evidence="5">
        <text>adenine + H2O + H(+) = hypoxanthine + NH4(+)</text>
        <dbReference type="Rhea" id="RHEA:23688"/>
        <dbReference type="ChEBI" id="CHEBI:15377"/>
        <dbReference type="ChEBI" id="CHEBI:15378"/>
        <dbReference type="ChEBI" id="CHEBI:16708"/>
        <dbReference type="ChEBI" id="CHEBI:17368"/>
        <dbReference type="ChEBI" id="CHEBI:28938"/>
        <dbReference type="EC" id="3.5.4.2"/>
    </reaction>
</comment>
<feature type="binding site" evidence="5">
    <location>
        <position position="20"/>
    </location>
    <ligand>
        <name>Zn(2+)</name>
        <dbReference type="ChEBI" id="CHEBI:29105"/>
        <note>catalytic</note>
    </ligand>
</feature>
<reference evidence="7 8" key="1">
    <citation type="submission" date="2018-11" db="EMBL/GenBank/DDBJ databases">
        <title>Genome squencing of methanotrophic bacteria isolated from alkaline groundwater in Korea.</title>
        <authorList>
            <person name="Nguyen L.N."/>
        </authorList>
    </citation>
    <scope>NUCLEOTIDE SEQUENCE [LARGE SCALE GENOMIC DNA]</scope>
    <source>
        <strain evidence="7 8">GW6</strain>
    </source>
</reference>
<evidence type="ECO:0000256" key="5">
    <source>
        <dbReference type="HAMAP-Rule" id="MF_01962"/>
    </source>
</evidence>
<gene>
    <name evidence="7" type="ORF">EHO51_00795</name>
</gene>
<comment type="similarity">
    <text evidence="5">Belongs to the metallo-dependent hydrolases superfamily. Adenosine and AMP deaminases family. Adenine deaminase type 2 subfamily.</text>
</comment>
<dbReference type="GO" id="GO:0009117">
    <property type="term" value="P:nucleotide metabolic process"/>
    <property type="evidence" value="ECO:0007669"/>
    <property type="project" value="UniProtKB-KW"/>
</dbReference>
<accession>A0A3G8M0D4</accession>
<evidence type="ECO:0000259" key="6">
    <source>
        <dbReference type="Pfam" id="PF00962"/>
    </source>
</evidence>
<feature type="active site" description="Proton donor" evidence="5">
    <location>
        <position position="201"/>
    </location>
</feature>
<organism evidence="7 8">
    <name type="scientific">Methylocystis rosea</name>
    <dbReference type="NCBI Taxonomy" id="173366"/>
    <lineage>
        <taxon>Bacteria</taxon>
        <taxon>Pseudomonadati</taxon>
        <taxon>Pseudomonadota</taxon>
        <taxon>Alphaproteobacteria</taxon>
        <taxon>Hyphomicrobiales</taxon>
        <taxon>Methylocystaceae</taxon>
        <taxon>Methylocystis</taxon>
    </lineage>
</organism>
<dbReference type="Pfam" id="PF00962">
    <property type="entry name" value="A_deaminase"/>
    <property type="match status" value="1"/>
</dbReference>
<dbReference type="EC" id="3.5.4.2" evidence="5"/>
<feature type="binding site" evidence="5">
    <location>
        <position position="18"/>
    </location>
    <ligand>
        <name>Zn(2+)</name>
        <dbReference type="ChEBI" id="CHEBI:29105"/>
        <note>catalytic</note>
    </ligand>
</feature>
<feature type="domain" description="Adenosine deaminase" evidence="6">
    <location>
        <begin position="13"/>
        <end position="333"/>
    </location>
</feature>
<dbReference type="NCBIfam" id="TIGR01430">
    <property type="entry name" value="aden_deam"/>
    <property type="match status" value="1"/>
</dbReference>
<evidence type="ECO:0000256" key="2">
    <source>
        <dbReference type="ARBA" id="ARBA00022801"/>
    </source>
</evidence>
<evidence type="ECO:0000313" key="8">
    <source>
        <dbReference type="Proteomes" id="UP000273982"/>
    </source>
</evidence>
<keyword evidence="4 5" id="KW-0546">Nucleotide metabolism</keyword>
<dbReference type="RefSeq" id="WP_124737288.1">
    <property type="nucleotide sequence ID" value="NZ_CP034086.1"/>
</dbReference>
<dbReference type="InterPro" id="IPR001365">
    <property type="entry name" value="A_deaminase_dom"/>
</dbReference>
<dbReference type="GO" id="GO:0043103">
    <property type="term" value="P:hypoxanthine salvage"/>
    <property type="evidence" value="ECO:0007669"/>
    <property type="project" value="UniProtKB-UniRule"/>
</dbReference>
<dbReference type="SUPFAM" id="SSF51556">
    <property type="entry name" value="Metallo-dependent hydrolases"/>
    <property type="match status" value="1"/>
</dbReference>
<dbReference type="CDD" id="cd01320">
    <property type="entry name" value="ADA"/>
    <property type="match status" value="1"/>
</dbReference>
<dbReference type="NCBIfam" id="NF006850">
    <property type="entry name" value="PRK09358.1-6"/>
    <property type="match status" value="1"/>
</dbReference>
<proteinExistence type="inferred from homology"/>
<dbReference type="FunFam" id="3.20.20.140:FF:000039">
    <property type="entry name" value="Adenine deaminase"/>
    <property type="match status" value="1"/>
</dbReference>
<dbReference type="GO" id="GO:0000034">
    <property type="term" value="F:adenine deaminase activity"/>
    <property type="evidence" value="ECO:0007669"/>
    <property type="project" value="UniProtKB-UniRule"/>
</dbReference>
<feature type="binding site" evidence="5">
    <location>
        <position position="280"/>
    </location>
    <ligand>
        <name>substrate</name>
    </ligand>
</feature>
<dbReference type="InterPro" id="IPR028892">
    <property type="entry name" value="ADE"/>
</dbReference>
<dbReference type="PANTHER" id="PTHR43114:SF6">
    <property type="entry name" value="ADENINE DEAMINASE"/>
    <property type="match status" value="1"/>
</dbReference>
<dbReference type="InterPro" id="IPR032466">
    <property type="entry name" value="Metal_Hydrolase"/>
</dbReference>
<dbReference type="GO" id="GO:0008270">
    <property type="term" value="F:zinc ion binding"/>
    <property type="evidence" value="ECO:0007669"/>
    <property type="project" value="UniProtKB-UniRule"/>
</dbReference>
<evidence type="ECO:0000256" key="1">
    <source>
        <dbReference type="ARBA" id="ARBA00022723"/>
    </source>
</evidence>
<feature type="site" description="Important for catalytic activity" evidence="5">
    <location>
        <position position="222"/>
    </location>
</feature>
<dbReference type="PANTHER" id="PTHR43114">
    <property type="entry name" value="ADENINE DEAMINASE"/>
    <property type="match status" value="1"/>
</dbReference>
<dbReference type="EMBL" id="CP034086">
    <property type="protein sequence ID" value="AZG75399.1"/>
    <property type="molecule type" value="Genomic_DNA"/>
</dbReference>
<keyword evidence="2 5" id="KW-0378">Hydrolase</keyword>
<comment type="function">
    <text evidence="5">Catalyzes the hydrolytic deamination of adenine to hypoxanthine. Plays an important role in the purine salvage pathway and in nitrogen catabolism.</text>
</comment>